<feature type="transmembrane region" description="Helical" evidence="2">
    <location>
        <begin position="99"/>
        <end position="120"/>
    </location>
</feature>
<proteinExistence type="predicted"/>
<feature type="region of interest" description="Disordered" evidence="1">
    <location>
        <begin position="426"/>
        <end position="446"/>
    </location>
</feature>
<feature type="transmembrane region" description="Helical" evidence="2">
    <location>
        <begin position="74"/>
        <end position="93"/>
    </location>
</feature>
<feature type="transmembrane region" description="Helical" evidence="2">
    <location>
        <begin position="132"/>
        <end position="150"/>
    </location>
</feature>
<feature type="transmembrane region" description="Helical" evidence="2">
    <location>
        <begin position="343"/>
        <end position="365"/>
    </location>
</feature>
<evidence type="ECO:0000256" key="2">
    <source>
        <dbReference type="SAM" id="Phobius"/>
    </source>
</evidence>
<comment type="caution">
    <text evidence="3">The sequence shown here is derived from an EMBL/GenBank/DDBJ whole genome shotgun (WGS) entry which is preliminary data.</text>
</comment>
<keyword evidence="2" id="KW-0472">Membrane</keyword>
<reference evidence="3" key="1">
    <citation type="submission" date="2022-12" db="EMBL/GenBank/DDBJ databases">
        <authorList>
            <person name="Krivoruchko A.V."/>
            <person name="Elkin A."/>
        </authorList>
    </citation>
    <scope>NUCLEOTIDE SEQUENCE</scope>
    <source>
        <strain evidence="3">IEGM 1388</strain>
    </source>
</reference>
<evidence type="ECO:0008006" key="5">
    <source>
        <dbReference type="Google" id="ProtNLM"/>
    </source>
</evidence>
<keyword evidence="4" id="KW-1185">Reference proteome</keyword>
<evidence type="ECO:0000313" key="4">
    <source>
        <dbReference type="Proteomes" id="UP001067235"/>
    </source>
</evidence>
<feature type="transmembrane region" description="Helical" evidence="2">
    <location>
        <begin position="41"/>
        <end position="62"/>
    </location>
</feature>
<feature type="transmembrane region" description="Helical" evidence="2">
    <location>
        <begin position="385"/>
        <end position="404"/>
    </location>
</feature>
<accession>A0ABT4MXP5</accession>
<protein>
    <recommendedName>
        <fullName evidence="5">O-antigen ligase family protein</fullName>
    </recommendedName>
</protein>
<name>A0ABT4MXP5_GORRU</name>
<organism evidence="3 4">
    <name type="scientific">Gordonia rubripertincta</name>
    <name type="common">Rhodococcus corallinus</name>
    <dbReference type="NCBI Taxonomy" id="36822"/>
    <lineage>
        <taxon>Bacteria</taxon>
        <taxon>Bacillati</taxon>
        <taxon>Actinomycetota</taxon>
        <taxon>Actinomycetes</taxon>
        <taxon>Mycobacteriales</taxon>
        <taxon>Gordoniaceae</taxon>
        <taxon>Gordonia</taxon>
    </lineage>
</organism>
<evidence type="ECO:0000313" key="3">
    <source>
        <dbReference type="EMBL" id="MCZ4551794.1"/>
    </source>
</evidence>
<dbReference type="EMBL" id="JAPWIE010000005">
    <property type="protein sequence ID" value="MCZ4551794.1"/>
    <property type="molecule type" value="Genomic_DNA"/>
</dbReference>
<gene>
    <name evidence="3" type="ORF">O4213_17525</name>
</gene>
<sequence length="446" mass="48035">MSIRQASGRTDARFSTSNVGVPTVAVCLVAMAALSGTKRGLLVPGMRVSEILAIGLIFFLLLGGRMRLPNGRVAVGLACYALTTVSVMAFHMIGDASLGNATIVTAALGPLALFTMYVAASMARDVYDLLAHFVKYLMIASAAMGVLGLLQTASIDLVLRGTSYLTGSQRILEPLNWKVSRSIGLFNSWHAYASFMAITLVISIAVTASGLLVFRTMYRQLAAMLLILVGLLSSVTFAMIFLAGLIGGYILLRRGRVLLVALAAITAALLVGWSPLSPYFSGRIAEQESGVGSSILPQTVAFRIEIWNRDYLPLFYENILFGHGPIRADDSVFGYVESMYIDLLVTGGILLFAAFVFLLATIVFQLSPRLDPLDPDPKLYAAVRWGARLFTVSLIFAMLIHPYMRDAGAAQTLVIVSALAGSRFSGLSTSAGRSRERPRQKPFNGR</sequence>
<feature type="transmembrane region" description="Helical" evidence="2">
    <location>
        <begin position="12"/>
        <end position="35"/>
    </location>
</feature>
<feature type="transmembrane region" description="Helical" evidence="2">
    <location>
        <begin position="189"/>
        <end position="214"/>
    </location>
</feature>
<dbReference type="Proteomes" id="UP001067235">
    <property type="component" value="Unassembled WGS sequence"/>
</dbReference>
<keyword evidence="2" id="KW-1133">Transmembrane helix</keyword>
<dbReference type="RefSeq" id="WP_301572693.1">
    <property type="nucleotide sequence ID" value="NZ_JAPWIE010000005.1"/>
</dbReference>
<feature type="transmembrane region" description="Helical" evidence="2">
    <location>
        <begin position="257"/>
        <end position="276"/>
    </location>
</feature>
<keyword evidence="2" id="KW-0812">Transmembrane</keyword>
<evidence type="ECO:0000256" key="1">
    <source>
        <dbReference type="SAM" id="MobiDB-lite"/>
    </source>
</evidence>
<feature type="transmembrane region" description="Helical" evidence="2">
    <location>
        <begin position="221"/>
        <end position="251"/>
    </location>
</feature>